<reference evidence="3" key="1">
    <citation type="submission" date="2021-11" db="EMBL/GenBank/DDBJ databases">
        <authorList>
            <person name="Bulgarelli D."/>
        </authorList>
    </citation>
    <scope>NUCLEOTIDE SEQUENCE</scope>
    <source>
        <strain evidence="3">Bi133</strain>
    </source>
</reference>
<evidence type="ECO:0000313" key="4">
    <source>
        <dbReference type="Proteomes" id="UP000789326"/>
    </source>
</evidence>
<keyword evidence="1 3" id="KW-0808">Transferase</keyword>
<comment type="caution">
    <text evidence="3">The sequence shown here is derived from an EMBL/GenBank/DDBJ whole genome shotgun (WGS) entry which is preliminary data.</text>
</comment>
<evidence type="ECO:0000259" key="2">
    <source>
        <dbReference type="Pfam" id="PF00534"/>
    </source>
</evidence>
<keyword evidence="3" id="KW-0328">Glycosyltransferase</keyword>
<dbReference type="PANTHER" id="PTHR46401:SF2">
    <property type="entry name" value="GLYCOSYLTRANSFERASE WBBK-RELATED"/>
    <property type="match status" value="1"/>
</dbReference>
<dbReference type="SUPFAM" id="SSF53756">
    <property type="entry name" value="UDP-Glycosyltransferase/glycogen phosphorylase"/>
    <property type="match status" value="1"/>
</dbReference>
<dbReference type="EMBL" id="CAKKMG010000011">
    <property type="protein sequence ID" value="CAH0175134.1"/>
    <property type="molecule type" value="Genomic_DNA"/>
</dbReference>
<protein>
    <submittedName>
        <fullName evidence="3">Glycogen synthase</fullName>
        <ecNumber evidence="3">2.4.1.11</ecNumber>
    </submittedName>
</protein>
<dbReference type="EC" id="2.4.1.11" evidence="3"/>
<gene>
    <name evidence="3" type="ORF">SRABI133_01283</name>
</gene>
<dbReference type="InterPro" id="IPR001296">
    <property type="entry name" value="Glyco_trans_1"/>
</dbReference>
<evidence type="ECO:0000256" key="1">
    <source>
        <dbReference type="ARBA" id="ARBA00022679"/>
    </source>
</evidence>
<dbReference type="CDD" id="cd03801">
    <property type="entry name" value="GT4_PimA-like"/>
    <property type="match status" value="1"/>
</dbReference>
<organism evidence="3 4">
    <name type="scientific">Peribacillus simplex</name>
    <dbReference type="NCBI Taxonomy" id="1478"/>
    <lineage>
        <taxon>Bacteria</taxon>
        <taxon>Bacillati</taxon>
        <taxon>Bacillota</taxon>
        <taxon>Bacilli</taxon>
        <taxon>Bacillales</taxon>
        <taxon>Bacillaceae</taxon>
        <taxon>Peribacillus</taxon>
    </lineage>
</organism>
<name>A0A9W4PCM7_9BACI</name>
<dbReference type="PANTHER" id="PTHR46401">
    <property type="entry name" value="GLYCOSYLTRANSFERASE WBBK-RELATED"/>
    <property type="match status" value="1"/>
</dbReference>
<sequence length="404" mass="47116">MNREPLVYIITNSYPEEKTMFSTYEFESVLDNYKNFRILSFSGYKSKNNKNKNNIIYLELMDGIKELFFPTKIKSIAAHLRLFKHIKSIRLMDFIKNIYSYLMALSILRKVDIKTDDLLFSYWLTRSSLIAFYLNKLIENDYICQGHGSDLYIYPPGKIKDILDSSKKIFTVADNNYNFICNKYSISKEKVKVFRLGVSQEFYNEILEHKKDLIVQEDNQKVKFLTVARYESVKGIDILLDAINLLVKTKKITHNIEFNIYGDGSKYNDYKDFIEKNNLQKYINLNKWINRKTLAVELSRSNCYILPSRSEGLPVALMEACAASLPIIATNVGSVREIAINNYNAIMCNEVNAVSLCESINVFLNLDRQKVENLSFSSSKVFQKNYILEKNLKEKYEYIQNVVN</sequence>
<feature type="domain" description="Glycosyl transferase family 1" evidence="2">
    <location>
        <begin position="216"/>
        <end position="369"/>
    </location>
</feature>
<dbReference type="GO" id="GO:0004373">
    <property type="term" value="F:alpha-1,4-glucan glucosyltransferase (UDP-glucose donor) activity"/>
    <property type="evidence" value="ECO:0007669"/>
    <property type="project" value="UniProtKB-EC"/>
</dbReference>
<dbReference type="GO" id="GO:0009103">
    <property type="term" value="P:lipopolysaccharide biosynthetic process"/>
    <property type="evidence" value="ECO:0007669"/>
    <property type="project" value="TreeGrafter"/>
</dbReference>
<proteinExistence type="predicted"/>
<accession>A0A9W4PCM7</accession>
<dbReference type="Pfam" id="PF00534">
    <property type="entry name" value="Glycos_transf_1"/>
    <property type="match status" value="1"/>
</dbReference>
<dbReference type="AlphaFoldDB" id="A0A9W4PCM7"/>
<dbReference type="Gene3D" id="3.40.50.2000">
    <property type="entry name" value="Glycogen Phosphorylase B"/>
    <property type="match status" value="2"/>
</dbReference>
<evidence type="ECO:0000313" key="3">
    <source>
        <dbReference type="EMBL" id="CAH0175134.1"/>
    </source>
</evidence>
<dbReference type="RefSeq" id="WP_230301226.1">
    <property type="nucleotide sequence ID" value="NZ_CAKKMG010000011.1"/>
</dbReference>
<dbReference type="Proteomes" id="UP000789326">
    <property type="component" value="Unassembled WGS sequence"/>
</dbReference>